<feature type="transmembrane region" description="Helical" evidence="5">
    <location>
        <begin position="253"/>
        <end position="272"/>
    </location>
</feature>
<comment type="subcellular location">
    <subcellularLocation>
        <location evidence="1">Membrane</location>
        <topology evidence="1">Multi-pass membrane protein</topology>
    </subcellularLocation>
</comment>
<evidence type="ECO:0000256" key="2">
    <source>
        <dbReference type="ARBA" id="ARBA00022692"/>
    </source>
</evidence>
<evidence type="ECO:0000259" key="6">
    <source>
        <dbReference type="Pfam" id="PF04932"/>
    </source>
</evidence>
<dbReference type="Pfam" id="PF04932">
    <property type="entry name" value="Wzy_C"/>
    <property type="match status" value="1"/>
</dbReference>
<feature type="transmembrane region" description="Helical" evidence="5">
    <location>
        <begin position="205"/>
        <end position="221"/>
    </location>
</feature>
<sequence>MTGPARPPHIPDAITAVLASPRFSATLTHLIIGFAFATHLLRSLMGWPGLLGALVCLVVLATGSMIARRESIEWHGLLPVSILVFLVWCALSVLWSGYALHTVSGVAFQLAFAFLAIYVALVRDTIQIVRATGDVLRLLLGLSLALEVLSGLLLDLPIVFLGVQGNITMLGPIQGIFGSRNVLGLVSLIAAISFIIELRSRSVRPGRAAASIALALFGLLLTHSPVFVVVASAVGIAALALYWLRRTPAENRWLLQLSLLGTTVLAALFAFVGRTGIINLLNAGSEFETRSSLWREMWRLVELHPLEGWGWAGIWPQNVSPYGWLEFVTGSPHSSALNAFLDVYFQVGLVGFLSFVVLVALAFIRSWLLASNKKPVVYVWSPLVLVVLLVTSAAESTVLVEFGWLLLLICSVKAAQGQSWRRLLSPSPRNSPDQ</sequence>
<evidence type="ECO:0000256" key="1">
    <source>
        <dbReference type="ARBA" id="ARBA00004141"/>
    </source>
</evidence>
<keyword evidence="3 5" id="KW-1133">Transmembrane helix</keyword>
<dbReference type="InterPro" id="IPR051533">
    <property type="entry name" value="WaaL-like"/>
</dbReference>
<feature type="transmembrane region" description="Helical" evidence="5">
    <location>
        <begin position="343"/>
        <end position="364"/>
    </location>
</feature>
<keyword evidence="2 5" id="KW-0812">Transmembrane</keyword>
<dbReference type="Proteomes" id="UP000297907">
    <property type="component" value="Unassembled WGS sequence"/>
</dbReference>
<accession>A0A4R8WF81</accession>
<reference evidence="7 8" key="1">
    <citation type="submission" date="2019-03" db="EMBL/GenBank/DDBJ databases">
        <title>Genomics of glacier-inhabiting Cryobacterium strains.</title>
        <authorList>
            <person name="Liu Q."/>
            <person name="Xin Y.-H."/>
        </authorList>
    </citation>
    <scope>NUCLEOTIDE SEQUENCE [LARGE SCALE GENOMIC DNA]</scope>
    <source>
        <strain evidence="7 8">RHLS22-1</strain>
    </source>
</reference>
<dbReference type="GO" id="GO:0016020">
    <property type="term" value="C:membrane"/>
    <property type="evidence" value="ECO:0007669"/>
    <property type="project" value="UniProtKB-SubCell"/>
</dbReference>
<dbReference type="PANTHER" id="PTHR37422:SF13">
    <property type="entry name" value="LIPOPOLYSACCHARIDE BIOSYNTHESIS PROTEIN PA4999-RELATED"/>
    <property type="match status" value="1"/>
</dbReference>
<keyword evidence="4 5" id="KW-0472">Membrane</keyword>
<organism evidence="7 8">
    <name type="scientific">Cryobacterium adonitolivorans</name>
    <dbReference type="NCBI Taxonomy" id="1259189"/>
    <lineage>
        <taxon>Bacteria</taxon>
        <taxon>Bacillati</taxon>
        <taxon>Actinomycetota</taxon>
        <taxon>Actinomycetes</taxon>
        <taxon>Micrococcales</taxon>
        <taxon>Microbacteriaceae</taxon>
        <taxon>Cryobacterium</taxon>
    </lineage>
</organism>
<comment type="caution">
    <text evidence="7">The sequence shown here is derived from an EMBL/GenBank/DDBJ whole genome shotgun (WGS) entry which is preliminary data.</text>
</comment>
<gene>
    <name evidence="7" type="ORF">E3O42_02515</name>
</gene>
<feature type="transmembrane region" description="Helical" evidence="5">
    <location>
        <begin position="47"/>
        <end position="66"/>
    </location>
</feature>
<evidence type="ECO:0000313" key="8">
    <source>
        <dbReference type="Proteomes" id="UP000297907"/>
    </source>
</evidence>
<feature type="transmembrane region" description="Helical" evidence="5">
    <location>
        <begin position="78"/>
        <end position="100"/>
    </location>
</feature>
<evidence type="ECO:0000313" key="7">
    <source>
        <dbReference type="EMBL" id="TFC05463.1"/>
    </source>
</evidence>
<dbReference type="EMBL" id="SOFL01000008">
    <property type="protein sequence ID" value="TFC05463.1"/>
    <property type="molecule type" value="Genomic_DNA"/>
</dbReference>
<protein>
    <submittedName>
        <fullName evidence="7">Exopolysaccharide production protein</fullName>
    </submittedName>
</protein>
<evidence type="ECO:0000256" key="5">
    <source>
        <dbReference type="SAM" id="Phobius"/>
    </source>
</evidence>
<evidence type="ECO:0000256" key="3">
    <source>
        <dbReference type="ARBA" id="ARBA00022989"/>
    </source>
</evidence>
<feature type="transmembrane region" description="Helical" evidence="5">
    <location>
        <begin position="106"/>
        <end position="126"/>
    </location>
</feature>
<dbReference type="RefSeq" id="WP_134452367.1">
    <property type="nucleotide sequence ID" value="NZ_SOFL01000008.1"/>
</dbReference>
<evidence type="ECO:0000256" key="4">
    <source>
        <dbReference type="ARBA" id="ARBA00023136"/>
    </source>
</evidence>
<dbReference type="InterPro" id="IPR007016">
    <property type="entry name" value="O-antigen_ligase-rel_domated"/>
</dbReference>
<name>A0A4R8WF81_9MICO</name>
<feature type="transmembrane region" description="Helical" evidence="5">
    <location>
        <begin position="181"/>
        <end position="198"/>
    </location>
</feature>
<feature type="transmembrane region" description="Helical" evidence="5">
    <location>
        <begin position="227"/>
        <end position="244"/>
    </location>
</feature>
<feature type="domain" description="O-antigen ligase-related" evidence="6">
    <location>
        <begin position="211"/>
        <end position="356"/>
    </location>
</feature>
<dbReference type="AlphaFoldDB" id="A0A4R8WF81"/>
<proteinExistence type="predicted"/>
<feature type="transmembrane region" description="Helical" evidence="5">
    <location>
        <begin position="138"/>
        <end position="161"/>
    </location>
</feature>
<feature type="transmembrane region" description="Helical" evidence="5">
    <location>
        <begin position="23"/>
        <end position="41"/>
    </location>
</feature>
<feature type="transmembrane region" description="Helical" evidence="5">
    <location>
        <begin position="376"/>
        <end position="393"/>
    </location>
</feature>
<dbReference type="PANTHER" id="PTHR37422">
    <property type="entry name" value="TEICHURONIC ACID BIOSYNTHESIS PROTEIN TUAE"/>
    <property type="match status" value="1"/>
</dbReference>
<dbReference type="OrthoDB" id="5123754at2"/>
<keyword evidence="8" id="KW-1185">Reference proteome</keyword>